<sequence>MKRRSVIATLGALSLGTARPTLASGEVLKEPYKLTKKTLKTDILVIGGGTAGVVAAIQAGRAGRSTILVENGSQLGGTTTTGGVAFPGIFFAWGKQVISGIGWEMVQEAVSLNDDTLPDFSIPHGKHHPRHQVRLNGQLYAMLLEEKCVEAGVQLRFYETPMQVKPQNNGWLVETVGKGVMTEITCNQLIDCTGNAFVTSMAGFDVLRESTTQPGSLMFEIGGYDFNSLDLKGIQARYQEAIQKGELEKPDFRNNIVGLLRSKGDNISHVLGADSTTSETHTAANIKGRSALLKTLRFLRTLPGCEKTKIIDVQNETAVRETYRIDGHYKITHADYVTGKLFDDSVSYSYYPIDVHDENGVVPDHLKEGVVPTIPLRALIPKNSRNFIVAGRCVSSDRLANSALRVQASSMGMGQAAGAAAVLANMQNKTPLDVSMSDLRKLLEQHGAIVPGSGAKG</sequence>
<gene>
    <name evidence="7" type="ORF">IC229_19390</name>
</gene>
<dbReference type="GO" id="GO:0016491">
    <property type="term" value="F:oxidoreductase activity"/>
    <property type="evidence" value="ECO:0007669"/>
    <property type="project" value="UniProtKB-KW"/>
</dbReference>
<keyword evidence="6" id="KW-0732">Signal</keyword>
<dbReference type="SUPFAM" id="SSF51905">
    <property type="entry name" value="FAD/NAD(P)-binding domain"/>
    <property type="match status" value="1"/>
</dbReference>
<proteinExistence type="predicted"/>
<dbReference type="AlphaFoldDB" id="A0A926XYW4"/>
<evidence type="ECO:0000256" key="5">
    <source>
        <dbReference type="ARBA" id="ARBA00023014"/>
    </source>
</evidence>
<reference evidence="7" key="1">
    <citation type="submission" date="2020-09" db="EMBL/GenBank/DDBJ databases">
        <authorList>
            <person name="Kim M.K."/>
        </authorList>
    </citation>
    <scope>NUCLEOTIDE SEQUENCE</scope>
    <source>
        <strain evidence="7">BT702</strain>
    </source>
</reference>
<evidence type="ECO:0000313" key="7">
    <source>
        <dbReference type="EMBL" id="MBD2702820.1"/>
    </source>
</evidence>
<keyword evidence="5" id="KW-0411">Iron-sulfur</keyword>
<evidence type="ECO:0000313" key="8">
    <source>
        <dbReference type="Proteomes" id="UP000598820"/>
    </source>
</evidence>
<protein>
    <submittedName>
        <fullName evidence="7">FAD-dependent oxidoreductase</fullName>
    </submittedName>
</protein>
<dbReference type="InterPro" id="IPR039650">
    <property type="entry name" value="HdrA-like"/>
</dbReference>
<dbReference type="RefSeq" id="WP_190888664.1">
    <property type="nucleotide sequence ID" value="NZ_JACWZY010000017.1"/>
</dbReference>
<dbReference type="Pfam" id="PF12831">
    <property type="entry name" value="FAD_oxidored"/>
    <property type="match status" value="1"/>
</dbReference>
<evidence type="ECO:0000256" key="6">
    <source>
        <dbReference type="SAM" id="SignalP"/>
    </source>
</evidence>
<keyword evidence="4" id="KW-0408">Iron</keyword>
<dbReference type="InterPro" id="IPR036188">
    <property type="entry name" value="FAD/NAD-bd_sf"/>
</dbReference>
<evidence type="ECO:0000256" key="1">
    <source>
        <dbReference type="ARBA" id="ARBA00022485"/>
    </source>
</evidence>
<name>A0A926XYW4_9BACT</name>
<keyword evidence="8" id="KW-1185">Reference proteome</keyword>
<evidence type="ECO:0000256" key="3">
    <source>
        <dbReference type="ARBA" id="ARBA00023002"/>
    </source>
</evidence>
<dbReference type="PANTHER" id="PTHR43498:SF1">
    <property type="entry name" value="COB--COM HETERODISULFIDE REDUCTASE IRON-SULFUR SUBUNIT A"/>
    <property type="match status" value="1"/>
</dbReference>
<comment type="caution">
    <text evidence="7">The sequence shown here is derived from an EMBL/GenBank/DDBJ whole genome shotgun (WGS) entry which is preliminary data.</text>
</comment>
<dbReference type="Proteomes" id="UP000598820">
    <property type="component" value="Unassembled WGS sequence"/>
</dbReference>
<dbReference type="PANTHER" id="PTHR43498">
    <property type="entry name" value="FERREDOXIN:COB-COM HETERODISULFIDE REDUCTASE SUBUNIT A"/>
    <property type="match status" value="1"/>
</dbReference>
<keyword evidence="2" id="KW-0479">Metal-binding</keyword>
<accession>A0A926XYW4</accession>
<dbReference type="Gene3D" id="3.50.50.60">
    <property type="entry name" value="FAD/NAD(P)-binding domain"/>
    <property type="match status" value="1"/>
</dbReference>
<evidence type="ECO:0000256" key="2">
    <source>
        <dbReference type="ARBA" id="ARBA00022723"/>
    </source>
</evidence>
<feature type="chain" id="PRO_5036789590" evidence="6">
    <location>
        <begin position="24"/>
        <end position="457"/>
    </location>
</feature>
<dbReference type="GO" id="GO:0051539">
    <property type="term" value="F:4 iron, 4 sulfur cluster binding"/>
    <property type="evidence" value="ECO:0007669"/>
    <property type="project" value="UniProtKB-KW"/>
</dbReference>
<dbReference type="EMBL" id="JACWZY010000017">
    <property type="protein sequence ID" value="MBD2702820.1"/>
    <property type="molecule type" value="Genomic_DNA"/>
</dbReference>
<feature type="signal peptide" evidence="6">
    <location>
        <begin position="1"/>
        <end position="23"/>
    </location>
</feature>
<organism evidence="7 8">
    <name type="scientific">Spirosoma profusum</name>
    <dbReference type="NCBI Taxonomy" id="2771354"/>
    <lineage>
        <taxon>Bacteria</taxon>
        <taxon>Pseudomonadati</taxon>
        <taxon>Bacteroidota</taxon>
        <taxon>Cytophagia</taxon>
        <taxon>Cytophagales</taxon>
        <taxon>Cytophagaceae</taxon>
        <taxon>Spirosoma</taxon>
    </lineage>
</organism>
<keyword evidence="1" id="KW-0004">4Fe-4S</keyword>
<dbReference type="GO" id="GO:0046872">
    <property type="term" value="F:metal ion binding"/>
    <property type="evidence" value="ECO:0007669"/>
    <property type="project" value="UniProtKB-KW"/>
</dbReference>
<evidence type="ECO:0000256" key="4">
    <source>
        <dbReference type="ARBA" id="ARBA00023004"/>
    </source>
</evidence>
<keyword evidence="3" id="KW-0560">Oxidoreductase</keyword>